<feature type="region of interest" description="Disordered" evidence="1">
    <location>
        <begin position="263"/>
        <end position="364"/>
    </location>
</feature>
<evidence type="ECO:0000313" key="3">
    <source>
        <dbReference type="Proteomes" id="UP001175211"/>
    </source>
</evidence>
<accession>A0AA39MQK4</accession>
<dbReference type="EMBL" id="JAUEPS010000058">
    <property type="protein sequence ID" value="KAK0443431.1"/>
    <property type="molecule type" value="Genomic_DNA"/>
</dbReference>
<dbReference type="Proteomes" id="UP001175211">
    <property type="component" value="Unassembled WGS sequence"/>
</dbReference>
<dbReference type="GeneID" id="85353690"/>
<name>A0AA39MQK4_ARMTA</name>
<feature type="region of interest" description="Disordered" evidence="1">
    <location>
        <begin position="180"/>
        <end position="211"/>
    </location>
</feature>
<comment type="caution">
    <text evidence="2">The sequence shown here is derived from an EMBL/GenBank/DDBJ whole genome shotgun (WGS) entry which is preliminary data.</text>
</comment>
<proteinExistence type="predicted"/>
<organism evidence="2 3">
    <name type="scientific">Armillaria tabescens</name>
    <name type="common">Ringless honey mushroom</name>
    <name type="synonym">Agaricus tabescens</name>
    <dbReference type="NCBI Taxonomy" id="1929756"/>
    <lineage>
        <taxon>Eukaryota</taxon>
        <taxon>Fungi</taxon>
        <taxon>Dikarya</taxon>
        <taxon>Basidiomycota</taxon>
        <taxon>Agaricomycotina</taxon>
        <taxon>Agaricomycetes</taxon>
        <taxon>Agaricomycetidae</taxon>
        <taxon>Agaricales</taxon>
        <taxon>Marasmiineae</taxon>
        <taxon>Physalacriaceae</taxon>
        <taxon>Desarmillaria</taxon>
    </lineage>
</organism>
<evidence type="ECO:0000313" key="2">
    <source>
        <dbReference type="EMBL" id="KAK0443431.1"/>
    </source>
</evidence>
<reference evidence="2" key="1">
    <citation type="submission" date="2023-06" db="EMBL/GenBank/DDBJ databases">
        <authorList>
            <consortium name="Lawrence Berkeley National Laboratory"/>
            <person name="Ahrendt S."/>
            <person name="Sahu N."/>
            <person name="Indic B."/>
            <person name="Wong-Bajracharya J."/>
            <person name="Merenyi Z."/>
            <person name="Ke H.-M."/>
            <person name="Monk M."/>
            <person name="Kocsube S."/>
            <person name="Drula E."/>
            <person name="Lipzen A."/>
            <person name="Balint B."/>
            <person name="Henrissat B."/>
            <person name="Andreopoulos B."/>
            <person name="Martin F.M."/>
            <person name="Harder C.B."/>
            <person name="Rigling D."/>
            <person name="Ford K.L."/>
            <person name="Foster G.D."/>
            <person name="Pangilinan J."/>
            <person name="Papanicolaou A."/>
            <person name="Barry K."/>
            <person name="LaButti K."/>
            <person name="Viragh M."/>
            <person name="Koriabine M."/>
            <person name="Yan M."/>
            <person name="Riley R."/>
            <person name="Champramary S."/>
            <person name="Plett K.L."/>
            <person name="Tsai I.J."/>
            <person name="Slot J."/>
            <person name="Sipos G."/>
            <person name="Plett J."/>
            <person name="Nagy L.G."/>
            <person name="Grigoriev I.V."/>
        </authorList>
    </citation>
    <scope>NUCLEOTIDE SEQUENCE</scope>
    <source>
        <strain evidence="2">CCBAS 213</strain>
    </source>
</reference>
<feature type="compositionally biased region" description="Basic and acidic residues" evidence="1">
    <location>
        <begin position="323"/>
        <end position="339"/>
    </location>
</feature>
<dbReference type="AlphaFoldDB" id="A0AA39MQK4"/>
<gene>
    <name evidence="2" type="ORF">EV420DRAFT_1484956</name>
</gene>
<protein>
    <submittedName>
        <fullName evidence="2">Uncharacterized protein</fullName>
    </submittedName>
</protein>
<dbReference type="RefSeq" id="XP_060324750.1">
    <property type="nucleotide sequence ID" value="XM_060470142.1"/>
</dbReference>
<keyword evidence="3" id="KW-1185">Reference proteome</keyword>
<feature type="compositionally biased region" description="Low complexity" evidence="1">
    <location>
        <begin position="282"/>
        <end position="295"/>
    </location>
</feature>
<evidence type="ECO:0000256" key="1">
    <source>
        <dbReference type="SAM" id="MobiDB-lite"/>
    </source>
</evidence>
<sequence length="364" mass="39798">MRNISPNWLLVFNSSVIHITRFLLCQPKPSQEARTGLSLVLNDVSRCRSMPVSVGIEGALICHDAQNVVPYLKGAQTSGGQIIAHHSLSRASEKRSGGSIEELAVPAHRDTYTAVDYRMTAVFIWLLTGNGMSVYRPSLGKLFRQTERVRYPYDGTRITVLYGNALSALLSAIQLADDQASSTSSDDPTSSITPSPGTVMSSSPLPTKKSSTGVIVGSVVSGLAVLAANCGRRHRSNNESHSDVDNSSPRMLTPFMATSIPVSSEISRESRMNQKKNARYTVGASRAESSSSSGLVERDPTQRRMDIQTELTSTLTPPNPPRTESRENMPTEELLRLLNERLQPGRWNVSDDELPPEYHEGRTT</sequence>
<feature type="compositionally biased region" description="Basic and acidic residues" evidence="1">
    <location>
        <begin position="296"/>
        <end position="307"/>
    </location>
</feature>